<dbReference type="AlphaFoldDB" id="A0A8H5JG43"/>
<dbReference type="EMBL" id="JAAOAO010000230">
    <property type="protein sequence ID" value="KAF5554728.1"/>
    <property type="molecule type" value="Genomic_DNA"/>
</dbReference>
<keyword evidence="2" id="KW-1185">Reference proteome</keyword>
<organism evidence="1 2">
    <name type="scientific">Fusarium napiforme</name>
    <dbReference type="NCBI Taxonomy" id="42672"/>
    <lineage>
        <taxon>Eukaryota</taxon>
        <taxon>Fungi</taxon>
        <taxon>Dikarya</taxon>
        <taxon>Ascomycota</taxon>
        <taxon>Pezizomycotina</taxon>
        <taxon>Sordariomycetes</taxon>
        <taxon>Hypocreomycetidae</taxon>
        <taxon>Hypocreales</taxon>
        <taxon>Nectriaceae</taxon>
        <taxon>Fusarium</taxon>
        <taxon>Fusarium fujikuroi species complex</taxon>
    </lineage>
</organism>
<sequence length="711" mass="80105">MVHPNDWGVTRLPNIHVSEFGSPTGSPRSNIGDFPQYEEISHEERLALEGQFPQEEEDDNSTQKITVHLTEGGLPVTVPSDTTREFWNKQQHRSGIRLRISEGSIGYRQATIGGFVQVGEDIFGLTVAHVFSQEYNAQGSGVEESQQHSVTSPINQDFQARMGDNSTLSGQWRSPVRQSMVFDWALVEMPAIETCNPHPVEWTDVNLVKTTSGDFRPVLVVPGDKVEVEEVSPKGIKVGNTNLAVPEMPINGTPVVLATPGAILCLRGILTGEDALVNMPGSHSPYVTWVLQMDQPWLIRSGDSGSWAFDAGSGDLLGILVAGCPEMHEAYIIPAYRVFGDISRTLEKDVRLPNCYTITEQDHQELARLEKTIVGFRAELELKRDETSVFDLERIENDATPCFTRARELFSNRKQGTLNNRKIYSSWVSPLDLQRQLSRAMEAYEDNSRGFRRVLQSLSPDDKQICEDILRRSSLECFNFVLNKLQDSLLEDRDITVPALLWVHLILGERSLMVSDSDVSTAGYHISQVIEDELRSCASHSMVIHPRDRRSIRRGFLRIQNDLEALISSAKRYCEARIPEMAPFALDSGIEGDRSNMDTEFLWLPCIQVNEALGENQNLESLLSTEMGLHTVSCDLAEKIDLYARSSRFWLKDHNVYVDVVAYQMALSEDEWQSAQSTLYDMSVTSFKLQYAAKHVYGLQDRRVLQALGYW</sequence>
<comment type="caution">
    <text evidence="1">The sequence shown here is derived from an EMBL/GenBank/DDBJ whole genome shotgun (WGS) entry which is preliminary data.</text>
</comment>
<dbReference type="Proteomes" id="UP000574317">
    <property type="component" value="Unassembled WGS sequence"/>
</dbReference>
<reference evidence="1 2" key="1">
    <citation type="submission" date="2020-05" db="EMBL/GenBank/DDBJ databases">
        <title>Identification and distribution of gene clusters putatively required for synthesis of sphingolipid metabolism inhibitors in phylogenetically diverse species of the filamentous fungus Fusarium.</title>
        <authorList>
            <person name="Kim H.-S."/>
            <person name="Busman M."/>
            <person name="Brown D.W."/>
            <person name="Divon H."/>
            <person name="Uhlig S."/>
            <person name="Proctor R.H."/>
        </authorList>
    </citation>
    <scope>NUCLEOTIDE SEQUENCE [LARGE SCALE GENOMIC DNA]</scope>
    <source>
        <strain evidence="1 2">NRRL 25196</strain>
    </source>
</reference>
<name>A0A8H5JG43_9HYPO</name>
<proteinExistence type="predicted"/>
<evidence type="ECO:0000313" key="1">
    <source>
        <dbReference type="EMBL" id="KAF5554728.1"/>
    </source>
</evidence>
<accession>A0A8H5JG43</accession>
<protein>
    <submittedName>
        <fullName evidence="1">Peptidase (PNG1)</fullName>
    </submittedName>
</protein>
<gene>
    <name evidence="1" type="ORF">FNAPI_6324</name>
</gene>
<evidence type="ECO:0000313" key="2">
    <source>
        <dbReference type="Proteomes" id="UP000574317"/>
    </source>
</evidence>